<evidence type="ECO:0000256" key="1">
    <source>
        <dbReference type="SAM" id="Phobius"/>
    </source>
</evidence>
<organism evidence="4 5">
    <name type="scientific">Rhizophagus irregularis</name>
    <dbReference type="NCBI Taxonomy" id="588596"/>
    <lineage>
        <taxon>Eukaryota</taxon>
        <taxon>Fungi</taxon>
        <taxon>Fungi incertae sedis</taxon>
        <taxon>Mucoromycota</taxon>
        <taxon>Glomeromycotina</taxon>
        <taxon>Glomeromycetes</taxon>
        <taxon>Glomerales</taxon>
        <taxon>Glomeraceae</taxon>
        <taxon>Rhizophagus</taxon>
    </lineage>
</organism>
<proteinExistence type="predicted"/>
<evidence type="ECO:0008006" key="6">
    <source>
        <dbReference type="Google" id="ProtNLM"/>
    </source>
</evidence>
<dbReference type="VEuPathDB" id="FungiDB:FUN_014148"/>
<gene>
    <name evidence="4" type="ORF">RhiirA1_468925</name>
</gene>
<protein>
    <recommendedName>
        <fullName evidence="6">MACPF domain-containing protein</fullName>
    </recommendedName>
</protein>
<dbReference type="InterPro" id="IPR054586">
    <property type="entry name" value="MACPF_1_fungal"/>
</dbReference>
<evidence type="ECO:0000313" key="4">
    <source>
        <dbReference type="EMBL" id="PKC59799.1"/>
    </source>
</evidence>
<feature type="domain" description="DUF7431" evidence="3">
    <location>
        <begin position="481"/>
        <end position="753"/>
    </location>
</feature>
<dbReference type="Pfam" id="PF24209">
    <property type="entry name" value="DUF7431"/>
    <property type="match status" value="1"/>
</dbReference>
<dbReference type="InterPro" id="IPR055854">
    <property type="entry name" value="DUF7431"/>
</dbReference>
<keyword evidence="1" id="KW-0472">Membrane</keyword>
<feature type="domain" description="MACPF-like" evidence="2">
    <location>
        <begin position="288"/>
        <end position="472"/>
    </location>
</feature>
<dbReference type="VEuPathDB" id="FungiDB:RhiirFUN_016935"/>
<accession>A0A2N0R916</accession>
<feature type="transmembrane region" description="Helical" evidence="1">
    <location>
        <begin position="9"/>
        <end position="30"/>
    </location>
</feature>
<name>A0A2N0R916_9GLOM</name>
<evidence type="ECO:0000313" key="5">
    <source>
        <dbReference type="Proteomes" id="UP000232688"/>
    </source>
</evidence>
<dbReference type="Proteomes" id="UP000232688">
    <property type="component" value="Unassembled WGS sequence"/>
</dbReference>
<evidence type="ECO:0000259" key="3">
    <source>
        <dbReference type="Pfam" id="PF24209"/>
    </source>
</evidence>
<reference evidence="4 5" key="2">
    <citation type="submission" date="2017-10" db="EMBL/GenBank/DDBJ databases">
        <title>Genome analyses suggest a sexual origin of heterokaryosis in a supposedly ancient asexual fungus.</title>
        <authorList>
            <person name="Corradi N."/>
            <person name="Sedzielewska K."/>
            <person name="Noel J."/>
            <person name="Charron P."/>
            <person name="Farinelli L."/>
            <person name="Marton T."/>
            <person name="Kruger M."/>
            <person name="Pelin A."/>
            <person name="Brachmann A."/>
            <person name="Corradi N."/>
        </authorList>
    </citation>
    <scope>NUCLEOTIDE SEQUENCE [LARGE SCALE GENOMIC DNA]</scope>
    <source>
        <strain evidence="4 5">A1</strain>
    </source>
</reference>
<evidence type="ECO:0000259" key="2">
    <source>
        <dbReference type="Pfam" id="PF22693"/>
    </source>
</evidence>
<dbReference type="AlphaFoldDB" id="A0A2N0R916"/>
<dbReference type="Pfam" id="PF22693">
    <property type="entry name" value="MACPF_1"/>
    <property type="match status" value="1"/>
</dbReference>
<sequence length="775" mass="90386">MSPEKFEEMLICIFIIFICIIIFVIFYITILNKKEKEITVFIKIIDNSPSQDNVIKKLNPDDRLSKIRKELESSNVINDNLLFSKKVNEEFGELKREDEENFFLNETLTVEDGQDTLYLTAKKENSKEINVFIKIIDNSLLQGHIMKKLNSEDRLSEIRKELESGDVINDMLLFSKKENNEFGELKCENEEKFHLKEVIKIENDQNILYLKRVYWEFLSNQHKLDYGRIMSFDGIKIAKKQAYKINQCELKEINSYKKPQLEFKSEEDWMKKTNLFFNVDGININNFVKLGLSVRILRNKSFKKEDMSIHQYTEIGKVSLKFNKTDLKLTDKFKSDVKNAIVSKNPIEVFKKITEEYGQLIPTEVILGGRVYFNDVKKSSTSSTDTSNNVSGNIGVGPSRANVGVNFNNSGKTSEFYNFNHIKLLGGKHPEDKNFDEKAWIESLKNYQNWECIEFRNPISIFQLLDDELRKQTFESIGKRIIHTSTEDCVYHLNECGRHNVFELNNISQDILEIIHDEEADCDVFASVYEDNENSKKVFFNCQILREPSAKPCIIIHGIQKDFKQCRYNLKVRIMISGYDTNFNFILPNTIGVKLIKNNYDPQNPCKFHSIPLQQKLDLMLAKNIPFFGIPVLENLTKSLIIGHNFRKVESEHKIDIFSYCLEKKCYVDLPKVTFCTLIISNYPDPNFYASHLFNSKLPSRKPSYIDLKPNSNDPKYVSLYLSKNNDYNPIFLSQKINQIKIKYLDCKCEGTCFVCRQKTLKVSKKYDVECILFG</sequence>
<keyword evidence="1" id="KW-1133">Transmembrane helix</keyword>
<comment type="caution">
    <text evidence="4">The sequence shown here is derived from an EMBL/GenBank/DDBJ whole genome shotgun (WGS) entry which is preliminary data.</text>
</comment>
<dbReference type="VEuPathDB" id="FungiDB:FUN_023682"/>
<dbReference type="EMBL" id="LLXH01001259">
    <property type="protein sequence ID" value="PKC59799.1"/>
    <property type="molecule type" value="Genomic_DNA"/>
</dbReference>
<dbReference type="VEuPathDB" id="FungiDB:RhiirA1_468925"/>
<keyword evidence="1" id="KW-0812">Transmembrane</keyword>
<reference evidence="4 5" key="1">
    <citation type="submission" date="2017-10" db="EMBL/GenBank/DDBJ databases">
        <title>Extensive intraspecific genome diversity in a model arbuscular mycorrhizal fungus.</title>
        <authorList>
            <person name="Chen E.C.H."/>
            <person name="Morin E."/>
            <person name="Baudet D."/>
            <person name="Noel J."/>
            <person name="Ndikumana S."/>
            <person name="Charron P."/>
            <person name="St-Onge C."/>
            <person name="Giorgi J."/>
            <person name="Grigoriev I.V."/>
            <person name="Roux C."/>
            <person name="Martin F.M."/>
            <person name="Corradi N."/>
        </authorList>
    </citation>
    <scope>NUCLEOTIDE SEQUENCE [LARGE SCALE GENOMIC DNA]</scope>
    <source>
        <strain evidence="4 5">A1</strain>
    </source>
</reference>